<reference evidence="1" key="1">
    <citation type="submission" date="2022-08" db="UniProtKB">
        <authorList>
            <consortium name="EnsemblMetazoa"/>
        </authorList>
    </citation>
    <scope>IDENTIFICATION</scope>
    <source>
        <strain evidence="1">EBRO</strain>
    </source>
</reference>
<dbReference type="EnsemblMetazoa" id="AATE009829-RA">
    <property type="protein sequence ID" value="AATE009829-PA.1"/>
    <property type="gene ID" value="AATE009829"/>
</dbReference>
<proteinExistence type="predicted"/>
<dbReference type="AlphaFoldDB" id="A0A182J1Z0"/>
<sequence length="155" mass="17626">MPPKGGSKTENNFKSCGSSLQRGTFWNQKFTLQPALDRADPPTLSLISWESVPSAPPLPPRLRCSSFSRSALRHLARRFWNQTCNQEPRTRRESELDLLPNWMLRTTDLASIYIFPGINGRKIQDTSREATINLIIIIIMSIIGSFHRNHITPPV</sequence>
<evidence type="ECO:0000313" key="1">
    <source>
        <dbReference type="EnsemblMetazoa" id="AATE009829-PA.1"/>
    </source>
</evidence>
<organism evidence="1">
    <name type="scientific">Anopheles atroparvus</name>
    <name type="common">European mosquito</name>
    <dbReference type="NCBI Taxonomy" id="41427"/>
    <lineage>
        <taxon>Eukaryota</taxon>
        <taxon>Metazoa</taxon>
        <taxon>Ecdysozoa</taxon>
        <taxon>Arthropoda</taxon>
        <taxon>Hexapoda</taxon>
        <taxon>Insecta</taxon>
        <taxon>Pterygota</taxon>
        <taxon>Neoptera</taxon>
        <taxon>Endopterygota</taxon>
        <taxon>Diptera</taxon>
        <taxon>Nematocera</taxon>
        <taxon>Culicoidea</taxon>
        <taxon>Culicidae</taxon>
        <taxon>Anophelinae</taxon>
        <taxon>Anopheles</taxon>
    </lineage>
</organism>
<accession>A0A182J1Z0</accession>
<protein>
    <submittedName>
        <fullName evidence="1">Uncharacterized protein</fullName>
    </submittedName>
</protein>
<name>A0A182J1Z0_ANOAO</name>
<dbReference type="VEuPathDB" id="VectorBase:AATE009829"/>